<dbReference type="Pfam" id="PF01371">
    <property type="entry name" value="Trp_repressor"/>
    <property type="match status" value="1"/>
</dbReference>
<reference evidence="1 2" key="1">
    <citation type="journal article" date="2016" name="Nat. Commun.">
        <title>Thousands of microbial genomes shed light on interconnected biogeochemical processes in an aquifer system.</title>
        <authorList>
            <person name="Anantharaman K."/>
            <person name="Brown C.T."/>
            <person name="Hug L.A."/>
            <person name="Sharon I."/>
            <person name="Castelle C.J."/>
            <person name="Probst A.J."/>
            <person name="Thomas B.C."/>
            <person name="Singh A."/>
            <person name="Wilkins M.J."/>
            <person name="Karaoz U."/>
            <person name="Brodie E.L."/>
            <person name="Williams K.H."/>
            <person name="Hubbard S.S."/>
            <person name="Banfield J.F."/>
        </authorList>
    </citation>
    <scope>NUCLEOTIDE SEQUENCE [LARGE SCALE GENOMIC DNA]</scope>
</reference>
<dbReference type="GO" id="GO:0003700">
    <property type="term" value="F:DNA-binding transcription factor activity"/>
    <property type="evidence" value="ECO:0007669"/>
    <property type="project" value="InterPro"/>
</dbReference>
<proteinExistence type="predicted"/>
<protein>
    <recommendedName>
        <fullName evidence="3">Transcriptional regulator</fullName>
    </recommendedName>
</protein>
<dbReference type="InterPro" id="IPR010921">
    <property type="entry name" value="Trp_repressor/repl_initiator"/>
</dbReference>
<dbReference type="InterPro" id="IPR038116">
    <property type="entry name" value="TrpR-like_sf"/>
</dbReference>
<organism evidence="1 2">
    <name type="scientific">Candidatus Doudnabacteria bacterium RIFCSPHIGHO2_01_FULL_43_23</name>
    <dbReference type="NCBI Taxonomy" id="1817822"/>
    <lineage>
        <taxon>Bacteria</taxon>
        <taxon>Candidatus Doudnaibacteriota</taxon>
    </lineage>
</organism>
<evidence type="ECO:0000313" key="2">
    <source>
        <dbReference type="Proteomes" id="UP000177912"/>
    </source>
</evidence>
<dbReference type="EMBL" id="MFEI01000001">
    <property type="protein sequence ID" value="OGE81872.1"/>
    <property type="molecule type" value="Genomic_DNA"/>
</dbReference>
<dbReference type="Gene3D" id="1.10.1270.10">
    <property type="entry name" value="TrpR-like"/>
    <property type="match status" value="1"/>
</dbReference>
<dbReference type="SUPFAM" id="SSF48295">
    <property type="entry name" value="TrpR-like"/>
    <property type="match status" value="1"/>
</dbReference>
<accession>A0A1F5NWG9</accession>
<name>A0A1F5NWG9_9BACT</name>
<dbReference type="AlphaFoldDB" id="A0A1F5NWG9"/>
<dbReference type="GO" id="GO:0043565">
    <property type="term" value="F:sequence-specific DNA binding"/>
    <property type="evidence" value="ECO:0007669"/>
    <property type="project" value="InterPro"/>
</dbReference>
<comment type="caution">
    <text evidence="1">The sequence shown here is derived from an EMBL/GenBank/DDBJ whole genome shotgun (WGS) entry which is preliminary data.</text>
</comment>
<evidence type="ECO:0000313" key="1">
    <source>
        <dbReference type="EMBL" id="OGE81872.1"/>
    </source>
</evidence>
<dbReference type="InterPro" id="IPR000831">
    <property type="entry name" value="Trp_repress"/>
</dbReference>
<evidence type="ECO:0008006" key="3">
    <source>
        <dbReference type="Google" id="ProtNLM"/>
    </source>
</evidence>
<sequence length="92" mass="10507">MNKQFDKNELINIFSKIGSNKKLLQDFLSDLLSSREFAELVQRWQIVKELDSGATQREVARKLKTTVVTINRGARMLNNPSGGFNQILRKLG</sequence>
<dbReference type="Proteomes" id="UP000177912">
    <property type="component" value="Unassembled WGS sequence"/>
</dbReference>
<gene>
    <name evidence="1" type="ORF">A2826_03075</name>
</gene>